<reference evidence="2" key="2">
    <citation type="journal article" date="2023" name="Plants (Basel)">
        <title>Annotation of the Turnera subulata (Passifloraceae) Draft Genome Reveals the S-Locus Evolved after the Divergence of Turneroideae from Passifloroideae in a Stepwise Manner.</title>
        <authorList>
            <person name="Henning P.M."/>
            <person name="Roalson E.H."/>
            <person name="Mir W."/>
            <person name="McCubbin A.G."/>
            <person name="Shore J.S."/>
        </authorList>
    </citation>
    <scope>NUCLEOTIDE SEQUENCE</scope>
    <source>
        <strain evidence="2">F60SS</strain>
    </source>
</reference>
<keyword evidence="1" id="KW-0472">Membrane</keyword>
<protein>
    <submittedName>
        <fullName evidence="2">Uncharacterized protein</fullName>
    </submittedName>
</protein>
<evidence type="ECO:0000256" key="1">
    <source>
        <dbReference type="SAM" id="Phobius"/>
    </source>
</evidence>
<keyword evidence="1" id="KW-0812">Transmembrane</keyword>
<evidence type="ECO:0000313" key="2">
    <source>
        <dbReference type="EMBL" id="KAJ4837946.1"/>
    </source>
</evidence>
<keyword evidence="1" id="KW-1133">Transmembrane helix</keyword>
<name>A0A9Q0JCU3_9ROSI</name>
<reference evidence="2" key="1">
    <citation type="submission" date="2022-02" db="EMBL/GenBank/DDBJ databases">
        <authorList>
            <person name="Henning P.M."/>
            <person name="McCubbin A.G."/>
            <person name="Shore J.S."/>
        </authorList>
    </citation>
    <scope>NUCLEOTIDE SEQUENCE</scope>
    <source>
        <strain evidence="2">F60SS</strain>
        <tissue evidence="2">Leaves</tissue>
    </source>
</reference>
<evidence type="ECO:0000313" key="3">
    <source>
        <dbReference type="Proteomes" id="UP001141552"/>
    </source>
</evidence>
<proteinExistence type="predicted"/>
<dbReference type="EMBL" id="JAKUCV010003700">
    <property type="protein sequence ID" value="KAJ4837946.1"/>
    <property type="molecule type" value="Genomic_DNA"/>
</dbReference>
<keyword evidence="3" id="KW-1185">Reference proteome</keyword>
<sequence length="692" mass="78777">MAMEHQHEHRWWPSSLPPVQPSPWFLSSPSIPIPLSSPARVSGPLRSSSLTEFAPAISSLGGSNAGVSVLVPSVSLQFGQYQLLSPSFQSQVFTGTAVPQTAWPSPVLEQVKTPDLRSTFVVNSGPQECTFTTRQDAHFASTIDNDSGANVSKMGEGSVFEVSDLSLVSMGIPAHEVQLVMSNETKKESDADDVIVLDESQHVVVEQVITKVAEEPKHLLPTTKRVIDELDEELLVEKKSGRSVRIQAWGKLKKRHKKRVIEFGRTMRKKMRMRKLMSSFQVIRKHGKKKGCNLGQWKSFRKKMRMTKKFVLCKCRKLGTRKMKRAIEVGKSMRDFSELIVPFNVHVKQEDKDNLCGQLWFRENSRSKGKFVLQLKEMNSAKKVVPYAFELKAKQKKKTIAFGREVKKRWDKKRMILVLRKQREESMKSNKNFTSLRRIAEGFGMIVFHKRAVRIGFWNFKTRKKLWSLGAEYQFVQLRKLWRKNAIPEVVDHYTEFIAATFESVEGMAMLLATLAATNLLQDFLSLGVFLLAMEIVIGVLLVVPANPMDFVSGFKGYQHLLVFLLNLVEYRLVLGNDGEGVRTEDYDVWLTYMLMLMASQVQFQEDTLMFQVQLMHSELVNFSIKCDNFQKLPCSICEEDCKMKQTRHQRAGILMSSASHNCLACNGIVMKWLAYWSGPSLTDASLEFDPG</sequence>
<feature type="transmembrane region" description="Helical" evidence="1">
    <location>
        <begin position="524"/>
        <end position="546"/>
    </location>
</feature>
<dbReference type="AlphaFoldDB" id="A0A9Q0JCU3"/>
<organism evidence="2 3">
    <name type="scientific">Turnera subulata</name>
    <dbReference type="NCBI Taxonomy" id="218843"/>
    <lineage>
        <taxon>Eukaryota</taxon>
        <taxon>Viridiplantae</taxon>
        <taxon>Streptophyta</taxon>
        <taxon>Embryophyta</taxon>
        <taxon>Tracheophyta</taxon>
        <taxon>Spermatophyta</taxon>
        <taxon>Magnoliopsida</taxon>
        <taxon>eudicotyledons</taxon>
        <taxon>Gunneridae</taxon>
        <taxon>Pentapetalae</taxon>
        <taxon>rosids</taxon>
        <taxon>fabids</taxon>
        <taxon>Malpighiales</taxon>
        <taxon>Passifloraceae</taxon>
        <taxon>Turnera</taxon>
    </lineage>
</organism>
<comment type="caution">
    <text evidence="2">The sequence shown here is derived from an EMBL/GenBank/DDBJ whole genome shotgun (WGS) entry which is preliminary data.</text>
</comment>
<accession>A0A9Q0JCU3</accession>
<gene>
    <name evidence="2" type="ORF">Tsubulata_015662</name>
</gene>
<dbReference type="Proteomes" id="UP001141552">
    <property type="component" value="Unassembled WGS sequence"/>
</dbReference>